<dbReference type="GO" id="GO:0005739">
    <property type="term" value="C:mitochondrion"/>
    <property type="evidence" value="ECO:0007669"/>
    <property type="project" value="InterPro"/>
</dbReference>
<evidence type="ECO:0000313" key="1">
    <source>
        <dbReference type="Proteomes" id="UP000036681"/>
    </source>
</evidence>
<name>A0A0M3I596_ASCLU</name>
<protein>
    <submittedName>
        <fullName evidence="2">28S ribosomal protein S34, mitochondrial</fullName>
    </submittedName>
</protein>
<dbReference type="InterPro" id="IPR032053">
    <property type="entry name" value="Ribosomal_mS34"/>
</dbReference>
<dbReference type="GO" id="GO:0003735">
    <property type="term" value="F:structural constituent of ribosome"/>
    <property type="evidence" value="ECO:0007669"/>
    <property type="project" value="InterPro"/>
</dbReference>
<keyword evidence="1" id="KW-1185">Reference proteome</keyword>
<dbReference type="PANTHER" id="PTHR28589">
    <property type="entry name" value="28S RIBOSOMAL PROTEIN S34, MITOCHONDRIAL"/>
    <property type="match status" value="1"/>
</dbReference>
<organism evidence="1 2">
    <name type="scientific">Ascaris lumbricoides</name>
    <name type="common">Giant roundworm</name>
    <dbReference type="NCBI Taxonomy" id="6252"/>
    <lineage>
        <taxon>Eukaryota</taxon>
        <taxon>Metazoa</taxon>
        <taxon>Ecdysozoa</taxon>
        <taxon>Nematoda</taxon>
        <taxon>Chromadorea</taxon>
        <taxon>Rhabditida</taxon>
        <taxon>Spirurina</taxon>
        <taxon>Ascaridomorpha</taxon>
        <taxon>Ascaridoidea</taxon>
        <taxon>Ascarididae</taxon>
        <taxon>Ascaris</taxon>
    </lineage>
</organism>
<accession>A0A0M3I596</accession>
<sequence>MLLEVEMSTIRYIGNYDVTAEGKFLWELLCQLRGLGVGRLVTKNEWARKWPHQPSYLRIIKARPSMDRWLYGGKVWAEWTFRGRNLGIHKFSSDLNRSDWRLIHKHEEEEFMKCNEPMGNIETPNSFPLPPLQILLAKKYAKKNKLSFSESQERAPLEVCVDPEFEMLRPFIVKVDPPKKGKSIYDEANPEVWLDLYGKELPTKVEAWNVGPAELRQRFPSTTITRSSKDIVGAAV</sequence>
<reference evidence="2" key="1">
    <citation type="submission" date="2017-02" db="UniProtKB">
        <authorList>
            <consortium name="WormBaseParasite"/>
        </authorList>
    </citation>
    <scope>IDENTIFICATION</scope>
</reference>
<dbReference type="Pfam" id="PF16053">
    <property type="entry name" value="MRP-S34"/>
    <property type="match status" value="1"/>
</dbReference>
<dbReference type="AlphaFoldDB" id="A0A0M3I596"/>
<proteinExistence type="predicted"/>
<dbReference type="Proteomes" id="UP000036681">
    <property type="component" value="Unplaced"/>
</dbReference>
<dbReference type="PANTHER" id="PTHR28589:SF1">
    <property type="entry name" value="SMALL RIBOSOMAL SUBUNIT PROTEIN MS34"/>
    <property type="match status" value="1"/>
</dbReference>
<evidence type="ECO:0000313" key="2">
    <source>
        <dbReference type="WBParaSite" id="ALUE_0001207801-mRNA-1"/>
    </source>
</evidence>
<dbReference type="WBParaSite" id="ALUE_0001207801-mRNA-1">
    <property type="protein sequence ID" value="ALUE_0001207801-mRNA-1"/>
    <property type="gene ID" value="ALUE_0001207801"/>
</dbReference>